<accession>A0AAW1PJZ2</accession>
<feature type="compositionally biased region" description="Basic and acidic residues" evidence="16">
    <location>
        <begin position="181"/>
        <end position="190"/>
    </location>
</feature>
<keyword evidence="7 14" id="KW-0227">DNA damage</keyword>
<dbReference type="GO" id="GO:0005739">
    <property type="term" value="C:mitochondrion"/>
    <property type="evidence" value="ECO:0007669"/>
    <property type="project" value="TreeGrafter"/>
</dbReference>
<dbReference type="GO" id="GO:0005634">
    <property type="term" value="C:nucleus"/>
    <property type="evidence" value="ECO:0007669"/>
    <property type="project" value="UniProtKB-SubCell"/>
</dbReference>
<dbReference type="InterPro" id="IPR012308">
    <property type="entry name" value="DNA_ligase_ATP-dep_N"/>
</dbReference>
<keyword evidence="10 14" id="KW-0234">DNA repair</keyword>
<evidence type="ECO:0000256" key="15">
    <source>
        <dbReference type="RuleBase" id="RU004196"/>
    </source>
</evidence>
<name>A0AAW1PJZ2_9CHLO</name>
<dbReference type="PROSITE" id="PS00697">
    <property type="entry name" value="DNA_LIGASE_A1"/>
    <property type="match status" value="1"/>
</dbReference>
<comment type="caution">
    <text evidence="18">The sequence shown here is derived from an EMBL/GenBank/DDBJ whole genome shotgun (WGS) entry which is preliminary data.</text>
</comment>
<evidence type="ECO:0000256" key="7">
    <source>
        <dbReference type="ARBA" id="ARBA00022763"/>
    </source>
</evidence>
<dbReference type="Proteomes" id="UP001465755">
    <property type="component" value="Unassembled WGS sequence"/>
</dbReference>
<keyword evidence="6 14" id="KW-0547">Nucleotide-binding</keyword>
<dbReference type="InterPro" id="IPR012310">
    <property type="entry name" value="DNA_ligase_ATP-dep_cent"/>
</dbReference>
<evidence type="ECO:0000256" key="14">
    <source>
        <dbReference type="RuleBase" id="RU000617"/>
    </source>
</evidence>
<dbReference type="AlphaFoldDB" id="A0AAW1PJZ2"/>
<protein>
    <recommendedName>
        <fullName evidence="14">DNA ligase</fullName>
        <ecNumber evidence="14">6.5.1.1</ecNumber>
    </recommendedName>
</protein>
<dbReference type="InterPro" id="IPR012340">
    <property type="entry name" value="NA-bd_OB-fold"/>
</dbReference>
<dbReference type="InterPro" id="IPR036599">
    <property type="entry name" value="DNA_ligase_N_sf"/>
</dbReference>
<dbReference type="Pfam" id="PF01068">
    <property type="entry name" value="DNA_ligase_A_M"/>
    <property type="match status" value="1"/>
</dbReference>
<proteinExistence type="inferred from homology"/>
<dbReference type="Gene3D" id="1.10.3260.10">
    <property type="entry name" value="DNA ligase, ATP-dependent, N-terminal domain"/>
    <property type="match status" value="1"/>
</dbReference>
<comment type="catalytic activity">
    <reaction evidence="13 14">
        <text>ATP + (deoxyribonucleotide)n-3'-hydroxyl + 5'-phospho-(deoxyribonucleotide)m = (deoxyribonucleotide)n+m + AMP + diphosphate.</text>
        <dbReference type="EC" id="6.5.1.1"/>
    </reaction>
</comment>
<keyword evidence="12" id="KW-0131">Cell cycle</keyword>
<evidence type="ECO:0000256" key="3">
    <source>
        <dbReference type="ARBA" id="ARBA00022598"/>
    </source>
</evidence>
<dbReference type="GO" id="GO:0003677">
    <property type="term" value="F:DNA binding"/>
    <property type="evidence" value="ECO:0007669"/>
    <property type="project" value="InterPro"/>
</dbReference>
<dbReference type="GO" id="GO:0003910">
    <property type="term" value="F:DNA ligase (ATP) activity"/>
    <property type="evidence" value="ECO:0007669"/>
    <property type="project" value="UniProtKB-EC"/>
</dbReference>
<evidence type="ECO:0000313" key="18">
    <source>
        <dbReference type="EMBL" id="KAK9808214.1"/>
    </source>
</evidence>
<dbReference type="Pfam" id="PF04679">
    <property type="entry name" value="DNA_ligase_A_C"/>
    <property type="match status" value="1"/>
</dbReference>
<feature type="region of interest" description="Disordered" evidence="16">
    <location>
        <begin position="1"/>
        <end position="204"/>
    </location>
</feature>
<evidence type="ECO:0000256" key="9">
    <source>
        <dbReference type="ARBA" id="ARBA00023172"/>
    </source>
</evidence>
<dbReference type="InterPro" id="IPR000977">
    <property type="entry name" value="DNA_ligase_ATP-dep"/>
</dbReference>
<dbReference type="GO" id="GO:0071897">
    <property type="term" value="P:DNA biosynthetic process"/>
    <property type="evidence" value="ECO:0007669"/>
    <property type="project" value="InterPro"/>
</dbReference>
<evidence type="ECO:0000256" key="4">
    <source>
        <dbReference type="ARBA" id="ARBA00022618"/>
    </source>
</evidence>
<dbReference type="CDD" id="cd07969">
    <property type="entry name" value="OBF_DNA_ligase_I"/>
    <property type="match status" value="1"/>
</dbReference>
<evidence type="ECO:0000256" key="11">
    <source>
        <dbReference type="ARBA" id="ARBA00023242"/>
    </source>
</evidence>
<keyword evidence="9 14" id="KW-0233">DNA recombination</keyword>
<dbReference type="CDD" id="cd07900">
    <property type="entry name" value="Adenylation_DNA_ligase_I_Euk"/>
    <property type="match status" value="1"/>
</dbReference>
<comment type="similarity">
    <text evidence="2 15">Belongs to the ATP-dependent DNA ligase family.</text>
</comment>
<evidence type="ECO:0000256" key="1">
    <source>
        <dbReference type="ARBA" id="ARBA00004123"/>
    </source>
</evidence>
<keyword evidence="5" id="KW-0235">DNA replication</keyword>
<dbReference type="SUPFAM" id="SSF117018">
    <property type="entry name" value="ATP-dependent DNA ligase DNA-binding domain"/>
    <property type="match status" value="1"/>
</dbReference>
<keyword evidence="8 14" id="KW-0067">ATP-binding</keyword>
<dbReference type="InterPro" id="IPR016059">
    <property type="entry name" value="DNA_ligase_ATP-dep_CS"/>
</dbReference>
<keyword evidence="19" id="KW-1185">Reference proteome</keyword>
<comment type="subcellular location">
    <subcellularLocation>
        <location evidence="1">Nucleus</location>
    </subcellularLocation>
</comment>
<evidence type="ECO:0000256" key="6">
    <source>
        <dbReference type="ARBA" id="ARBA00022741"/>
    </source>
</evidence>
<evidence type="ECO:0000256" key="2">
    <source>
        <dbReference type="ARBA" id="ARBA00007572"/>
    </source>
</evidence>
<dbReference type="GO" id="GO:0005524">
    <property type="term" value="F:ATP binding"/>
    <property type="evidence" value="ECO:0007669"/>
    <property type="project" value="UniProtKB-KW"/>
</dbReference>
<feature type="compositionally biased region" description="Polar residues" evidence="16">
    <location>
        <begin position="31"/>
        <end position="65"/>
    </location>
</feature>
<gene>
    <name evidence="18" type="ORF">WJX73_009727</name>
</gene>
<dbReference type="Gene3D" id="2.40.50.140">
    <property type="entry name" value="Nucleic acid-binding proteins"/>
    <property type="match status" value="1"/>
</dbReference>
<dbReference type="EMBL" id="JALJOQ010000026">
    <property type="protein sequence ID" value="KAK9808214.1"/>
    <property type="molecule type" value="Genomic_DNA"/>
</dbReference>
<dbReference type="InterPro" id="IPR050191">
    <property type="entry name" value="ATP-dep_DNA_ligase"/>
</dbReference>
<dbReference type="GO" id="GO:0051301">
    <property type="term" value="P:cell division"/>
    <property type="evidence" value="ECO:0007669"/>
    <property type="project" value="UniProtKB-KW"/>
</dbReference>
<feature type="domain" description="ATP-dependent DNA ligase family profile" evidence="17">
    <location>
        <begin position="591"/>
        <end position="725"/>
    </location>
</feature>
<dbReference type="GO" id="GO:0006310">
    <property type="term" value="P:DNA recombination"/>
    <property type="evidence" value="ECO:0007669"/>
    <property type="project" value="UniProtKB-KW"/>
</dbReference>
<dbReference type="Gene3D" id="3.30.1490.70">
    <property type="match status" value="1"/>
</dbReference>
<evidence type="ECO:0000256" key="5">
    <source>
        <dbReference type="ARBA" id="ARBA00022705"/>
    </source>
</evidence>
<dbReference type="SUPFAM" id="SSF50249">
    <property type="entry name" value="Nucleic acid-binding proteins"/>
    <property type="match status" value="1"/>
</dbReference>
<dbReference type="Gene3D" id="3.30.470.30">
    <property type="entry name" value="DNA ligase/mRNA capping enzyme"/>
    <property type="match status" value="1"/>
</dbReference>
<evidence type="ECO:0000256" key="10">
    <source>
        <dbReference type="ARBA" id="ARBA00023204"/>
    </source>
</evidence>
<reference evidence="18 19" key="1">
    <citation type="journal article" date="2024" name="Nat. Commun.">
        <title>Phylogenomics reveals the evolutionary origins of lichenization in chlorophyte algae.</title>
        <authorList>
            <person name="Puginier C."/>
            <person name="Libourel C."/>
            <person name="Otte J."/>
            <person name="Skaloud P."/>
            <person name="Haon M."/>
            <person name="Grisel S."/>
            <person name="Petersen M."/>
            <person name="Berrin J.G."/>
            <person name="Delaux P.M."/>
            <person name="Dal Grande F."/>
            <person name="Keller J."/>
        </authorList>
    </citation>
    <scope>NUCLEOTIDE SEQUENCE [LARGE SCALE GENOMIC DNA]</scope>
    <source>
        <strain evidence="18 19">SAG 2036</strain>
    </source>
</reference>
<evidence type="ECO:0000256" key="8">
    <source>
        <dbReference type="ARBA" id="ARBA00022840"/>
    </source>
</evidence>
<evidence type="ECO:0000256" key="13">
    <source>
        <dbReference type="ARBA" id="ARBA00034003"/>
    </source>
</evidence>
<evidence type="ECO:0000313" key="19">
    <source>
        <dbReference type="Proteomes" id="UP001465755"/>
    </source>
</evidence>
<dbReference type="PROSITE" id="PS00333">
    <property type="entry name" value="DNA_LIGASE_A2"/>
    <property type="match status" value="1"/>
</dbReference>
<dbReference type="PANTHER" id="PTHR45674:SF4">
    <property type="entry name" value="DNA LIGASE 1"/>
    <property type="match status" value="1"/>
</dbReference>
<dbReference type="Pfam" id="PF04675">
    <property type="entry name" value="DNA_ligase_A_N"/>
    <property type="match status" value="1"/>
</dbReference>
<dbReference type="NCBIfam" id="TIGR00574">
    <property type="entry name" value="dnl1"/>
    <property type="match status" value="1"/>
</dbReference>
<dbReference type="GO" id="GO:0006273">
    <property type="term" value="P:lagging strand elongation"/>
    <property type="evidence" value="ECO:0007669"/>
    <property type="project" value="TreeGrafter"/>
</dbReference>
<dbReference type="PROSITE" id="PS50160">
    <property type="entry name" value="DNA_LIGASE_A3"/>
    <property type="match status" value="1"/>
</dbReference>
<evidence type="ECO:0000259" key="17">
    <source>
        <dbReference type="PROSITE" id="PS50160"/>
    </source>
</evidence>
<organism evidence="18 19">
    <name type="scientific">Symbiochloris irregularis</name>
    <dbReference type="NCBI Taxonomy" id="706552"/>
    <lineage>
        <taxon>Eukaryota</taxon>
        <taxon>Viridiplantae</taxon>
        <taxon>Chlorophyta</taxon>
        <taxon>core chlorophytes</taxon>
        <taxon>Trebouxiophyceae</taxon>
        <taxon>Trebouxiales</taxon>
        <taxon>Trebouxiaceae</taxon>
        <taxon>Symbiochloris</taxon>
    </lineage>
</organism>
<feature type="compositionally biased region" description="Polar residues" evidence="16">
    <location>
        <begin position="162"/>
        <end position="175"/>
    </location>
</feature>
<dbReference type="PANTHER" id="PTHR45674">
    <property type="entry name" value="DNA LIGASE 1/3 FAMILY MEMBER"/>
    <property type="match status" value="1"/>
</dbReference>
<keyword evidence="11" id="KW-0539">Nucleus</keyword>
<keyword evidence="3 14" id="KW-0436">Ligase</keyword>
<dbReference type="FunFam" id="3.30.470.30:FF:000002">
    <property type="entry name" value="DNA ligase"/>
    <property type="match status" value="1"/>
</dbReference>
<dbReference type="FunFam" id="2.40.50.140:FF:000062">
    <property type="entry name" value="DNA ligase"/>
    <property type="match status" value="1"/>
</dbReference>
<evidence type="ECO:0000256" key="16">
    <source>
        <dbReference type="SAM" id="MobiDB-lite"/>
    </source>
</evidence>
<evidence type="ECO:0000256" key="12">
    <source>
        <dbReference type="ARBA" id="ARBA00023306"/>
    </source>
</evidence>
<keyword evidence="4" id="KW-0132">Cell division</keyword>
<dbReference type="SUPFAM" id="SSF56091">
    <property type="entry name" value="DNA ligase/mRNA capping enzyme, catalytic domain"/>
    <property type="match status" value="1"/>
</dbReference>
<dbReference type="InterPro" id="IPR012309">
    <property type="entry name" value="DNA_ligase_ATP-dep_C"/>
</dbReference>
<feature type="compositionally biased region" description="Polar residues" evidence="16">
    <location>
        <begin position="1"/>
        <end position="13"/>
    </location>
</feature>
<dbReference type="GO" id="GO:0006281">
    <property type="term" value="P:DNA repair"/>
    <property type="evidence" value="ECO:0007669"/>
    <property type="project" value="UniProtKB-KW"/>
</dbReference>
<sequence length="857" mass="91855">MAPKRSSTALNSASGGGKQQNIAKFFGGKTNADSVNTPKIGAQASTSGSTGVQKKTAVASLQTSRPVAEVASATFSGREAVHAQPQLKRLRKAGTVTQTAATDAEDLADRSPSPSPRQENTTPAKSKSPAKRKSRTPAAGSPEETKATSAHPPSPAGRRPQMATSPAATDLTGSSADDEGQADRDDEAASNKRRKKAVLKAPASTAKVAGVGKSALAAAELHAKYEAGQAATWEAGAPVPFAFLAQTFTAIDATTKRTEITNILTDALRTIIATTPDDLLPTAYLLNNRVAPAHAGVELGIGDAILIKAISSVTGRNEKSIKEEAAKSGDLSSIANAAKGKQGLIGKVTANTIRSVFKTFRDIAKIEGNKSQDHKKALISKLLTASGKGSNEAGYIIRLLQGKLRIGLQEQGLLVGLAQAAFLERESAGRDTSSLAPRLEAAAQTVKQVFSECPSLDELVPALLGGPIKDLPKSVRFKPGVPIKAMLAKPTNGVTEVLDKFQDTQFTVEYKYDGERAQVHVDERGHVTIYSRNSEDMTGKYPDLAQRMPDLLAPDVKSLVVDCEAVAWDPKEGKIRPFQVLSTRKRKDVTVGSIQVQVVLFAFDCLFLNGESLLSKPLTERREALVGSMTAKPGQMEFATFKTSHDVEELGNFLNESVAAGMEGLIVKSLDSTYEPSKRSVNWLKLKKDYLEGVGDTFDVVVIGAWHGRGKRTGVYGSYLLAIYDDENEQFQTISKIGTGFSEELLKTLHGQLNEHVIDAPRTYYRWGESLVPEVWFDAQVVWEVKAADLSISPLHKAAAGLVDPTKGISIRFPRLVKTREDKSPDQATSPEQVAEMYNKQVLLSKTKGKAADDDDD</sequence>
<dbReference type="EC" id="6.5.1.1" evidence="14"/>